<evidence type="ECO:0000259" key="4">
    <source>
        <dbReference type="Pfam" id="PF00294"/>
    </source>
</evidence>
<evidence type="ECO:0000256" key="2">
    <source>
        <dbReference type="ARBA" id="ARBA00022679"/>
    </source>
</evidence>
<sequence>MRTPFARKNVLCVGECMVELSSLGGDTWRRGFAGDTLNTAWHCRRILPPDWTVSYLTRIGSDRISEEMLEFLDREGIDTRHILREPELTVGLYMINLDAAGERSFSYWRGQSAARRLVADPTVLAGAIASAEAVFFSGITLAILSSEHRETLIAEIAAATADGKLTAFDPNIRRNLWESTEALRHFISSAAAASSLVMPSFDDEQVHFGDGAPDDTAKRYLDLGAAEVIVNNGAKGMVLGSDGRTEHLPSLPIAHVVDATGAGDSFNAGYLCARIDGQIPQNAARAGHSVASAVVGHRGAIVPRAASGCARLGTS</sequence>
<dbReference type="PANTHER" id="PTHR43085">
    <property type="entry name" value="HEXOKINASE FAMILY MEMBER"/>
    <property type="match status" value="1"/>
</dbReference>
<comment type="similarity">
    <text evidence="1">Belongs to the carbohydrate kinase PfkB family.</text>
</comment>
<dbReference type="Pfam" id="PF00294">
    <property type="entry name" value="PfkB"/>
    <property type="match status" value="1"/>
</dbReference>
<dbReference type="EMBL" id="QFCQ01000015">
    <property type="protein sequence ID" value="RDW14057.1"/>
    <property type="molecule type" value="Genomic_DNA"/>
</dbReference>
<keyword evidence="6" id="KW-1185">Reference proteome</keyword>
<dbReference type="GO" id="GO:0008673">
    <property type="term" value="F:2-dehydro-3-deoxygluconokinase activity"/>
    <property type="evidence" value="ECO:0007669"/>
    <property type="project" value="TreeGrafter"/>
</dbReference>
<comment type="caution">
    <text evidence="5">The sequence shown here is derived from an EMBL/GenBank/DDBJ whole genome shotgun (WGS) entry which is preliminary data.</text>
</comment>
<evidence type="ECO:0000313" key="6">
    <source>
        <dbReference type="Proteomes" id="UP000256679"/>
    </source>
</evidence>
<organism evidence="5 6">
    <name type="scientific">Paracoccus thiocyanatus</name>
    <dbReference type="NCBI Taxonomy" id="34006"/>
    <lineage>
        <taxon>Bacteria</taxon>
        <taxon>Pseudomonadati</taxon>
        <taxon>Pseudomonadota</taxon>
        <taxon>Alphaproteobacteria</taxon>
        <taxon>Rhodobacterales</taxon>
        <taxon>Paracoccaceae</taxon>
        <taxon>Paracoccus</taxon>
    </lineage>
</organism>
<keyword evidence="3 5" id="KW-0418">Kinase</keyword>
<dbReference type="GO" id="GO:0019698">
    <property type="term" value="P:D-galacturonate catabolic process"/>
    <property type="evidence" value="ECO:0007669"/>
    <property type="project" value="TreeGrafter"/>
</dbReference>
<accession>A0A3D8PF16</accession>
<evidence type="ECO:0000256" key="1">
    <source>
        <dbReference type="ARBA" id="ARBA00010688"/>
    </source>
</evidence>
<proteinExistence type="inferred from homology"/>
<protein>
    <submittedName>
        <fullName evidence="5">2-dehydro-3-deoxygluconokinase</fullName>
    </submittedName>
</protein>
<name>A0A3D8PF16_9RHOB</name>
<evidence type="ECO:0000256" key="3">
    <source>
        <dbReference type="ARBA" id="ARBA00022777"/>
    </source>
</evidence>
<dbReference type="InterPro" id="IPR050306">
    <property type="entry name" value="PfkB_Carbo_kinase"/>
</dbReference>
<dbReference type="Gene3D" id="3.40.1190.20">
    <property type="match status" value="1"/>
</dbReference>
<reference evidence="5 6" key="1">
    <citation type="submission" date="2018-05" db="EMBL/GenBank/DDBJ databases">
        <title>Whole genome sequencing of Paracoccus thiocyanatus SST.</title>
        <authorList>
            <person name="Ghosh W."/>
            <person name="Rameez M.J."/>
            <person name="Roy C."/>
        </authorList>
    </citation>
    <scope>NUCLEOTIDE SEQUENCE [LARGE SCALE GENOMIC DNA]</scope>
    <source>
        <strain evidence="5 6">SST</strain>
    </source>
</reference>
<dbReference type="GO" id="GO:0042840">
    <property type="term" value="P:D-glucuronate catabolic process"/>
    <property type="evidence" value="ECO:0007669"/>
    <property type="project" value="TreeGrafter"/>
</dbReference>
<gene>
    <name evidence="5" type="ORF">DIE28_04740</name>
</gene>
<dbReference type="SUPFAM" id="SSF53613">
    <property type="entry name" value="Ribokinase-like"/>
    <property type="match status" value="1"/>
</dbReference>
<dbReference type="GO" id="GO:0006974">
    <property type="term" value="P:DNA damage response"/>
    <property type="evidence" value="ECO:0007669"/>
    <property type="project" value="TreeGrafter"/>
</dbReference>
<dbReference type="GO" id="GO:0005829">
    <property type="term" value="C:cytosol"/>
    <property type="evidence" value="ECO:0007669"/>
    <property type="project" value="TreeGrafter"/>
</dbReference>
<dbReference type="InterPro" id="IPR029056">
    <property type="entry name" value="Ribokinase-like"/>
</dbReference>
<dbReference type="InterPro" id="IPR011611">
    <property type="entry name" value="PfkB_dom"/>
</dbReference>
<dbReference type="CDD" id="cd01166">
    <property type="entry name" value="KdgK"/>
    <property type="match status" value="1"/>
</dbReference>
<dbReference type="PANTHER" id="PTHR43085:SF15">
    <property type="entry name" value="2-DEHYDRO-3-DEOXYGLUCONOKINASE"/>
    <property type="match status" value="1"/>
</dbReference>
<dbReference type="AlphaFoldDB" id="A0A3D8PF16"/>
<dbReference type="Proteomes" id="UP000256679">
    <property type="component" value="Unassembled WGS sequence"/>
</dbReference>
<dbReference type="RefSeq" id="WP_115754946.1">
    <property type="nucleotide sequence ID" value="NZ_QFCQ01000015.1"/>
</dbReference>
<feature type="domain" description="Carbohydrate kinase PfkB" evidence="4">
    <location>
        <begin position="8"/>
        <end position="303"/>
    </location>
</feature>
<keyword evidence="2" id="KW-0808">Transferase</keyword>
<evidence type="ECO:0000313" key="5">
    <source>
        <dbReference type="EMBL" id="RDW14057.1"/>
    </source>
</evidence>